<sequence length="228" mass="24459">AILFDLDDTLYENGTMQHHVAENIRHYMAERLGIPADEVAEQCADLYLNYGTTLAGLVANGHAVDYADWHAAVHASLPYESYLRPDPALRDLLDSIPLPKYIFTNADAAHAARCLGLLGVAGCFAGVIAFEEVQAAAAAAGLAHHGCPVVCKPNRQAFELAMQLAGGLQPSTTLWLDDSARNITTGHKLGMYSVLVGRTGARGGAQALVIRHIHDLPTALPWLWAGQQ</sequence>
<gene>
    <name evidence="1" type="ORF">CHLNCDRAFT_11898</name>
</gene>
<dbReference type="STRING" id="554065.E1Z8D8"/>
<name>E1Z8D8_CHLVA</name>
<dbReference type="Gene3D" id="3.40.50.1000">
    <property type="entry name" value="HAD superfamily/HAD-like"/>
    <property type="match status" value="1"/>
</dbReference>
<dbReference type="Gene3D" id="1.10.150.450">
    <property type="match status" value="1"/>
</dbReference>
<feature type="non-terminal residue" evidence="1">
    <location>
        <position position="228"/>
    </location>
</feature>
<dbReference type="KEGG" id="cvr:CHLNCDRAFT_11898"/>
<evidence type="ECO:0008006" key="3">
    <source>
        <dbReference type="Google" id="ProtNLM"/>
    </source>
</evidence>
<dbReference type="AlphaFoldDB" id="E1Z8D8"/>
<dbReference type="PANTHER" id="PTHR12725:SF117">
    <property type="entry name" value="HALOACID DEHALOGENASE-LIKE HYDROLASE"/>
    <property type="match status" value="1"/>
</dbReference>
<proteinExistence type="predicted"/>
<dbReference type="Proteomes" id="UP000008141">
    <property type="component" value="Unassembled WGS sequence"/>
</dbReference>
<evidence type="ECO:0000313" key="1">
    <source>
        <dbReference type="EMBL" id="EFN58075.1"/>
    </source>
</evidence>
<dbReference type="InterPro" id="IPR006439">
    <property type="entry name" value="HAD-SF_hydro_IA"/>
</dbReference>
<dbReference type="SFLD" id="SFLDG01129">
    <property type="entry name" value="C1.5:_HAD__Beta-PGM__Phosphata"/>
    <property type="match status" value="1"/>
</dbReference>
<evidence type="ECO:0000313" key="2">
    <source>
        <dbReference type="Proteomes" id="UP000008141"/>
    </source>
</evidence>
<dbReference type="InterPro" id="IPR036412">
    <property type="entry name" value="HAD-like_sf"/>
</dbReference>
<dbReference type="FunCoup" id="E1Z8D8">
    <property type="interactions" value="179"/>
</dbReference>
<accession>E1Z8D8</accession>
<keyword evidence="2" id="KW-1185">Reference proteome</keyword>
<dbReference type="GeneID" id="17357764"/>
<dbReference type="SFLD" id="SFLDS00003">
    <property type="entry name" value="Haloacid_Dehalogenase"/>
    <property type="match status" value="1"/>
</dbReference>
<feature type="non-terminal residue" evidence="1">
    <location>
        <position position="1"/>
    </location>
</feature>
<organism evidence="2">
    <name type="scientific">Chlorella variabilis</name>
    <name type="common">Green alga</name>
    <dbReference type="NCBI Taxonomy" id="554065"/>
    <lineage>
        <taxon>Eukaryota</taxon>
        <taxon>Viridiplantae</taxon>
        <taxon>Chlorophyta</taxon>
        <taxon>core chlorophytes</taxon>
        <taxon>Trebouxiophyceae</taxon>
        <taxon>Chlorellales</taxon>
        <taxon>Chlorellaceae</taxon>
        <taxon>Chlorella clade</taxon>
        <taxon>Chlorella</taxon>
    </lineage>
</organism>
<dbReference type="eggNOG" id="KOG3109">
    <property type="taxonomic scope" value="Eukaryota"/>
</dbReference>
<dbReference type="SFLD" id="SFLDG01132">
    <property type="entry name" value="C1.5.3:_5'-Nucleotidase_Like"/>
    <property type="match status" value="1"/>
</dbReference>
<dbReference type="InParanoid" id="E1Z8D8"/>
<dbReference type="NCBIfam" id="TIGR01993">
    <property type="entry name" value="Pyr-5-nucltdase"/>
    <property type="match status" value="1"/>
</dbReference>
<protein>
    <recommendedName>
        <fullName evidence="3">Pyrimidine 5'-nucleotidase</fullName>
    </recommendedName>
</protein>
<dbReference type="PANTHER" id="PTHR12725">
    <property type="entry name" value="HALOACID DEHALOGENASE-LIKE HYDROLASE"/>
    <property type="match status" value="1"/>
</dbReference>
<dbReference type="NCBIfam" id="TIGR01509">
    <property type="entry name" value="HAD-SF-IA-v3"/>
    <property type="match status" value="1"/>
</dbReference>
<reference evidence="1 2" key="1">
    <citation type="journal article" date="2010" name="Plant Cell">
        <title>The Chlorella variabilis NC64A genome reveals adaptation to photosymbiosis, coevolution with viruses, and cryptic sex.</title>
        <authorList>
            <person name="Blanc G."/>
            <person name="Duncan G."/>
            <person name="Agarkova I."/>
            <person name="Borodovsky M."/>
            <person name="Gurnon J."/>
            <person name="Kuo A."/>
            <person name="Lindquist E."/>
            <person name="Lucas S."/>
            <person name="Pangilinan J."/>
            <person name="Polle J."/>
            <person name="Salamov A."/>
            <person name="Terry A."/>
            <person name="Yamada T."/>
            <person name="Dunigan D.D."/>
            <person name="Grigoriev I.V."/>
            <person name="Claverie J.M."/>
            <person name="Van Etten J.L."/>
        </authorList>
    </citation>
    <scope>NUCLEOTIDE SEQUENCE [LARGE SCALE GENOMIC DNA]</scope>
    <source>
        <strain evidence="1 2">NC64A</strain>
    </source>
</reference>
<dbReference type="Pfam" id="PF00702">
    <property type="entry name" value="Hydrolase"/>
    <property type="match status" value="1"/>
</dbReference>
<dbReference type="InterPro" id="IPR023214">
    <property type="entry name" value="HAD_sf"/>
</dbReference>
<dbReference type="OrthoDB" id="1065058at2759"/>
<dbReference type="RefSeq" id="XP_005850177.1">
    <property type="nucleotide sequence ID" value="XM_005850115.1"/>
</dbReference>
<dbReference type="OMA" id="CVGAQKA"/>
<dbReference type="SUPFAM" id="SSF56784">
    <property type="entry name" value="HAD-like"/>
    <property type="match status" value="1"/>
</dbReference>
<dbReference type="EMBL" id="GL433838">
    <property type="protein sequence ID" value="EFN58075.1"/>
    <property type="molecule type" value="Genomic_DNA"/>
</dbReference>
<dbReference type="InterPro" id="IPR010237">
    <property type="entry name" value="Pyr-5-nucltdase"/>
</dbReference>